<evidence type="ECO:0000256" key="2">
    <source>
        <dbReference type="ARBA" id="ARBA00022840"/>
    </source>
</evidence>
<dbReference type="Pfam" id="PF23562">
    <property type="entry name" value="AMP-binding_C_3"/>
    <property type="match status" value="1"/>
</dbReference>
<dbReference type="AlphaFoldDB" id="A0A7S8C2P3"/>
<keyword evidence="1" id="KW-0547">Nucleotide-binding</keyword>
<dbReference type="InterPro" id="IPR020845">
    <property type="entry name" value="AMP-binding_CS"/>
</dbReference>
<keyword evidence="5" id="KW-1185">Reference proteome</keyword>
<gene>
    <name evidence="4" type="ORF">HW532_05570</name>
</gene>
<keyword evidence="2" id="KW-0067">ATP-binding</keyword>
<dbReference type="RefSeq" id="WP_213163449.1">
    <property type="nucleotide sequence ID" value="NZ_CP058214.1"/>
</dbReference>
<dbReference type="GO" id="GO:0016020">
    <property type="term" value="C:membrane"/>
    <property type="evidence" value="ECO:0007669"/>
    <property type="project" value="TreeGrafter"/>
</dbReference>
<dbReference type="Proteomes" id="UP000593594">
    <property type="component" value="Chromosome"/>
</dbReference>
<dbReference type="Pfam" id="PF00501">
    <property type="entry name" value="AMP-binding"/>
    <property type="match status" value="1"/>
</dbReference>
<name>A0A7S8C2P3_9HYPH</name>
<dbReference type="PANTHER" id="PTHR43272:SF33">
    <property type="entry name" value="AMP-BINDING DOMAIN-CONTAINING PROTEIN-RELATED"/>
    <property type="match status" value="1"/>
</dbReference>
<dbReference type="GO" id="GO:0005524">
    <property type="term" value="F:ATP binding"/>
    <property type="evidence" value="ECO:0007669"/>
    <property type="project" value="UniProtKB-KW"/>
</dbReference>
<dbReference type="KEGG" id="kmn:HW532_05570"/>
<reference evidence="4 5" key="1">
    <citation type="submission" date="2020-06" db="EMBL/GenBank/DDBJ databases">
        <title>Genome sequence of 2 isolates from Red Sea Mangroves.</title>
        <authorList>
            <person name="Sefrji F."/>
            <person name="Michoud G."/>
            <person name="Merlino G."/>
            <person name="Daffonchio D."/>
        </authorList>
    </citation>
    <scope>NUCLEOTIDE SEQUENCE [LARGE SCALE GENOMIC DNA]</scope>
    <source>
        <strain evidence="4 5">R1DC25</strain>
    </source>
</reference>
<evidence type="ECO:0000313" key="5">
    <source>
        <dbReference type="Proteomes" id="UP000593594"/>
    </source>
</evidence>
<evidence type="ECO:0000256" key="1">
    <source>
        <dbReference type="ARBA" id="ARBA00022741"/>
    </source>
</evidence>
<dbReference type="EMBL" id="CP058214">
    <property type="protein sequence ID" value="QPC42217.1"/>
    <property type="molecule type" value="Genomic_DNA"/>
</dbReference>
<dbReference type="InterPro" id="IPR042099">
    <property type="entry name" value="ANL_N_sf"/>
</dbReference>
<dbReference type="GO" id="GO:0004467">
    <property type="term" value="F:long-chain fatty acid-CoA ligase activity"/>
    <property type="evidence" value="ECO:0007669"/>
    <property type="project" value="TreeGrafter"/>
</dbReference>
<dbReference type="InterPro" id="IPR000873">
    <property type="entry name" value="AMP-dep_synth/lig_dom"/>
</dbReference>
<evidence type="ECO:0000259" key="3">
    <source>
        <dbReference type="Pfam" id="PF00501"/>
    </source>
</evidence>
<protein>
    <submittedName>
        <fullName evidence="4">AMP-binding protein</fullName>
    </submittedName>
</protein>
<evidence type="ECO:0000313" key="4">
    <source>
        <dbReference type="EMBL" id="QPC42217.1"/>
    </source>
</evidence>
<dbReference type="Gene3D" id="3.40.50.12780">
    <property type="entry name" value="N-terminal domain of ligase-like"/>
    <property type="match status" value="1"/>
</dbReference>
<dbReference type="PROSITE" id="PS00455">
    <property type="entry name" value="AMP_BINDING"/>
    <property type="match status" value="1"/>
</dbReference>
<proteinExistence type="predicted"/>
<dbReference type="PANTHER" id="PTHR43272">
    <property type="entry name" value="LONG-CHAIN-FATTY-ACID--COA LIGASE"/>
    <property type="match status" value="1"/>
</dbReference>
<sequence length="662" mass="73723">MNETVAAGGGGEDTFPKLLLRNARTFADRAAMREKDLGIWQSWSWADALDEIRAFSVGLQGLGMARGDKVAIVGNNRPRLYWTMAAAQALGAIPVPVYQDSVAEEMSYVLQHAEVSFAVVEDQEQVDKLLEVRESVPGLAHIIYDEPRGLQKYAVEGLHSFADVQEMGRKRLASDKAAEAAWLDTVAQGKGSDTAIILYTSGTTGTPKGVVLSQDNVLISAHNANRFDALTEREEVIAYLPMAWVGDHIFSYGQAFEAGFCLSCPESPETVTEDRREIGPTFFFAPPRIFEAMLTSVMVRMEDASPIKRRMFQACLSHARKVGERILNGEPVSLSDRLLYRIGDLLVYGPLKNRMGFSRLKVGYTAGEAIGPEIFRFFRSLGVNLKQLYGQTEASVYVTAQPDGEIYAETVGKPAPGVEITIAESGEVLYRAPGVFQEYYKDPEATAETKTPDGWVHSGDAGVFDEHGHLKIIDRAKDVGRLKDGTLFPPKYIENKLKFFPNVKEVVAFGHGRDYVAVFVNIDLTAVASWAERNNVVYASYQELAAHPRVYEMIEKDVDAVNRDLAGERDLAGCQIRRFLILHKELDADDGEITRTNKVRRRFIAERYTPLIEALYDPSCTHRHVRTEVRYEDGRLGTLEADVEIRDMTLHPAEHGFQEAAE</sequence>
<feature type="domain" description="AMP-dependent synthetase/ligase" evidence="3">
    <location>
        <begin position="21"/>
        <end position="440"/>
    </location>
</feature>
<accession>A0A7S8C2P3</accession>
<dbReference type="SUPFAM" id="SSF56801">
    <property type="entry name" value="Acetyl-CoA synthetase-like"/>
    <property type="match status" value="1"/>
</dbReference>
<organism evidence="4 5">
    <name type="scientific">Kaustia mangrovi</name>
    <dbReference type="NCBI Taxonomy" id="2593653"/>
    <lineage>
        <taxon>Bacteria</taxon>
        <taxon>Pseudomonadati</taxon>
        <taxon>Pseudomonadota</taxon>
        <taxon>Alphaproteobacteria</taxon>
        <taxon>Hyphomicrobiales</taxon>
        <taxon>Parvibaculaceae</taxon>
        <taxon>Kaustia</taxon>
    </lineage>
</organism>